<feature type="region of interest" description="Disordered" evidence="1">
    <location>
        <begin position="597"/>
        <end position="618"/>
    </location>
</feature>
<dbReference type="InterPro" id="IPR004161">
    <property type="entry name" value="EFTu-like_2"/>
</dbReference>
<dbReference type="GO" id="GO:0001514">
    <property type="term" value="P:selenocysteine incorporation"/>
    <property type="evidence" value="ECO:0007669"/>
    <property type="project" value="TreeGrafter"/>
</dbReference>
<protein>
    <submittedName>
        <fullName evidence="3">p-loop containing nucleoside triphosphate hydrolase protein</fullName>
    </submittedName>
</protein>
<dbReference type="InterPro" id="IPR049394">
    <property type="entry name" value="eEFSec_C"/>
</dbReference>
<dbReference type="GO" id="GO:0003746">
    <property type="term" value="F:translation elongation factor activity"/>
    <property type="evidence" value="ECO:0007669"/>
    <property type="project" value="TreeGrafter"/>
</dbReference>
<feature type="compositionally biased region" description="Basic and acidic residues" evidence="1">
    <location>
        <begin position="606"/>
        <end position="618"/>
    </location>
</feature>
<dbReference type="CDD" id="cd03696">
    <property type="entry name" value="SelB_II"/>
    <property type="match status" value="1"/>
</dbReference>
<dbReference type="FunFam" id="2.40.30.10:FF:000052">
    <property type="entry name" value="Selenocysteine-specific elongation factor EF-Sec"/>
    <property type="match status" value="1"/>
</dbReference>
<dbReference type="Pfam" id="PF21208">
    <property type="entry name" value="euk_SelB_III"/>
    <property type="match status" value="1"/>
</dbReference>
<feature type="compositionally biased region" description="Polar residues" evidence="1">
    <location>
        <begin position="420"/>
        <end position="436"/>
    </location>
</feature>
<dbReference type="STRING" id="1344416.A0A139AV91"/>
<feature type="region of interest" description="Disordered" evidence="1">
    <location>
        <begin position="189"/>
        <end position="218"/>
    </location>
</feature>
<dbReference type="PRINTS" id="PR00315">
    <property type="entry name" value="ELONGATNFCT"/>
</dbReference>
<dbReference type="SUPFAM" id="SSF52540">
    <property type="entry name" value="P-loop containing nucleoside triphosphate hydrolases"/>
    <property type="match status" value="1"/>
</dbReference>
<dbReference type="PROSITE" id="PS51722">
    <property type="entry name" value="G_TR_2"/>
    <property type="match status" value="1"/>
</dbReference>
<proteinExistence type="predicted"/>
<dbReference type="Gene3D" id="2.40.30.10">
    <property type="entry name" value="Translation factors"/>
    <property type="match status" value="1"/>
</dbReference>
<dbReference type="EMBL" id="KQ965735">
    <property type="protein sequence ID" value="KXS20666.1"/>
    <property type="molecule type" value="Genomic_DNA"/>
</dbReference>
<dbReference type="Pfam" id="PF21131">
    <property type="entry name" value="eEFSec_4th"/>
    <property type="match status" value="1"/>
</dbReference>
<dbReference type="Pfam" id="PF00009">
    <property type="entry name" value="GTP_EFTU"/>
    <property type="match status" value="1"/>
</dbReference>
<feature type="region of interest" description="Disordered" evidence="1">
    <location>
        <begin position="400"/>
        <end position="436"/>
    </location>
</feature>
<dbReference type="GO" id="GO:0003924">
    <property type="term" value="F:GTPase activity"/>
    <property type="evidence" value="ECO:0007669"/>
    <property type="project" value="InterPro"/>
</dbReference>
<dbReference type="CDD" id="cd04094">
    <property type="entry name" value="eSelB_III"/>
    <property type="match status" value="1"/>
</dbReference>
<dbReference type="GO" id="GO:0005525">
    <property type="term" value="F:GTP binding"/>
    <property type="evidence" value="ECO:0007669"/>
    <property type="project" value="InterPro"/>
</dbReference>
<reference evidence="3 4" key="1">
    <citation type="journal article" date="2015" name="Genome Biol. Evol.">
        <title>Phylogenomic analyses indicate that early fungi evolved digesting cell walls of algal ancestors of land plants.</title>
        <authorList>
            <person name="Chang Y."/>
            <person name="Wang S."/>
            <person name="Sekimoto S."/>
            <person name="Aerts A.L."/>
            <person name="Choi C."/>
            <person name="Clum A."/>
            <person name="LaButti K.M."/>
            <person name="Lindquist E.A."/>
            <person name="Yee Ngan C."/>
            <person name="Ohm R.A."/>
            <person name="Salamov A.A."/>
            <person name="Grigoriev I.V."/>
            <person name="Spatafora J.W."/>
            <person name="Berbee M.L."/>
        </authorList>
    </citation>
    <scope>NUCLEOTIDE SEQUENCE [LARGE SCALE GENOMIC DNA]</scope>
    <source>
        <strain evidence="3 4">JEL478</strain>
    </source>
</reference>
<dbReference type="Proteomes" id="UP000070544">
    <property type="component" value="Unassembled WGS sequence"/>
</dbReference>
<gene>
    <name evidence="3" type="ORF">M427DRAFT_380707</name>
</gene>
<dbReference type="Pfam" id="PF03144">
    <property type="entry name" value="GTP_EFTU_D2"/>
    <property type="match status" value="1"/>
</dbReference>
<feature type="compositionally biased region" description="Polar residues" evidence="1">
    <location>
        <begin position="403"/>
        <end position="413"/>
    </location>
</feature>
<dbReference type="InterPro" id="IPR049393">
    <property type="entry name" value="eEFSec_III"/>
</dbReference>
<evidence type="ECO:0000313" key="4">
    <source>
        <dbReference type="Proteomes" id="UP000070544"/>
    </source>
</evidence>
<evidence type="ECO:0000313" key="3">
    <source>
        <dbReference type="EMBL" id="KXS20666.1"/>
    </source>
</evidence>
<dbReference type="SUPFAM" id="SSF50447">
    <property type="entry name" value="Translation proteins"/>
    <property type="match status" value="1"/>
</dbReference>
<evidence type="ECO:0000259" key="2">
    <source>
        <dbReference type="PROSITE" id="PS51722"/>
    </source>
</evidence>
<accession>A0A139AV91</accession>
<feature type="compositionally biased region" description="Polar residues" evidence="1">
    <location>
        <begin position="207"/>
        <end position="216"/>
    </location>
</feature>
<feature type="domain" description="Tr-type G" evidence="2">
    <location>
        <begin position="23"/>
        <end position="237"/>
    </location>
</feature>
<keyword evidence="3" id="KW-0378">Hydrolase</keyword>
<dbReference type="PANTHER" id="PTHR43721:SF11">
    <property type="entry name" value="SELENOCYSTEINE-SPECIFIC ELONGATION FACTOR"/>
    <property type="match status" value="1"/>
</dbReference>
<dbReference type="InterPro" id="IPR000795">
    <property type="entry name" value="T_Tr_GTP-bd_dom"/>
</dbReference>
<evidence type="ECO:0000256" key="1">
    <source>
        <dbReference type="SAM" id="MobiDB-lite"/>
    </source>
</evidence>
<keyword evidence="4" id="KW-1185">Reference proteome</keyword>
<organism evidence="3 4">
    <name type="scientific">Gonapodya prolifera (strain JEL478)</name>
    <name type="common">Monoblepharis prolifera</name>
    <dbReference type="NCBI Taxonomy" id="1344416"/>
    <lineage>
        <taxon>Eukaryota</taxon>
        <taxon>Fungi</taxon>
        <taxon>Fungi incertae sedis</taxon>
        <taxon>Chytridiomycota</taxon>
        <taxon>Chytridiomycota incertae sedis</taxon>
        <taxon>Monoblepharidomycetes</taxon>
        <taxon>Monoblepharidales</taxon>
        <taxon>Gonapodyaceae</taxon>
        <taxon>Gonapodya</taxon>
    </lineage>
</organism>
<dbReference type="InterPro" id="IPR009000">
    <property type="entry name" value="Transl_B-barrel_sf"/>
</dbReference>
<dbReference type="InterPro" id="IPR050055">
    <property type="entry name" value="EF-Tu_GTPase"/>
</dbReference>
<sequence length="646" mass="69164">MSKSASASRSATPSAGAAQTQRTLNINVGILGHVDSGKTSIAKALSTIASTAAFDKHPESKRRGITLDLGFSAFSMEPPPLVKDAGYDKLQVTLVDCPGHASLVRTVIGGAQIIDFVLLVVDAVKGIQTQTAECLVLANLLHLPLLCALNKVDLFPAKGRDEAIQKATQRIRKGLGQAGYGGVQLIGVAANPSPPQDPEEASASDPFPSTNATPSTAAPIGMDSLLTTLSDLVKVPSRSPQGDFVFEVDHCFGIKGVGTVMTGTVLNGSVRVGDTVEIPSVGISRKVKSMQMFHKPVDRAMQGDRLGLCVTQFDPDTLERGLVCSPGAIPTLHACIIKASKVKFFKQAVESKAKFHISVGHDTVIGEILVFSVPPSTSPANGPRDSPQKGTSFAVGEQRLENGKSSGESTSAVESRLSDESSSNTVPSKSSDSQDQFDASLEYEYRDVLLCDDDPQAGHQYALIEFEKPVTAPRQALVIGSKLDMDIHSSSCRLAFSGTIHEAISGADFHKSYLQSLRIFKRKRREGTIDRIVDERHLIGRGLLKKETPIEPYLGLKVSLTTGAVGYIESSFGQTGKYKCTFPNDIDKSVLDAFTGGSGGKKGKKSKMDSGKEASSDELTLRKEDVKIVFEFKRYIYDTKKKMVQS</sequence>
<dbReference type="InterPro" id="IPR027417">
    <property type="entry name" value="P-loop_NTPase"/>
</dbReference>
<name>A0A139AV91_GONPJ</name>
<dbReference type="AlphaFoldDB" id="A0A139AV91"/>
<dbReference type="Gene3D" id="3.40.50.300">
    <property type="entry name" value="P-loop containing nucleotide triphosphate hydrolases"/>
    <property type="match status" value="1"/>
</dbReference>
<dbReference type="OrthoDB" id="2067at2759"/>
<dbReference type="PANTHER" id="PTHR43721">
    <property type="entry name" value="ELONGATION FACTOR TU-RELATED"/>
    <property type="match status" value="1"/>
</dbReference>